<evidence type="ECO:0000256" key="1">
    <source>
        <dbReference type="SAM" id="SignalP"/>
    </source>
</evidence>
<feature type="signal peptide" evidence="1">
    <location>
        <begin position="1"/>
        <end position="22"/>
    </location>
</feature>
<protein>
    <recommendedName>
        <fullName evidence="4">Secreted protein</fullName>
    </recommendedName>
</protein>
<reference evidence="2 3" key="1">
    <citation type="journal article" date="2011" name="BMC Genomics">
        <title>Insight into cross-talk between intra-amoebal pathogens.</title>
        <authorList>
            <person name="Gimenez G."/>
            <person name="Bertelli C."/>
            <person name="Moliner C."/>
            <person name="Robert C."/>
            <person name="Raoult D."/>
            <person name="Fournier P.E."/>
            <person name="Greub G."/>
        </authorList>
    </citation>
    <scope>NUCLEOTIDE SEQUENCE [LARGE SCALE GENOMIC DNA]</scope>
    <source>
        <strain evidence="2 3">LLAP12</strain>
    </source>
</reference>
<gene>
    <name evidence="2" type="ORF">LDG_5762</name>
</gene>
<dbReference type="STRING" id="658187.LDG_5762"/>
<feature type="chain" id="PRO_5003520873" description="Secreted protein" evidence="1">
    <location>
        <begin position="23"/>
        <end position="578"/>
    </location>
</feature>
<accession>G9EKM6</accession>
<dbReference type="AlphaFoldDB" id="G9EKM6"/>
<keyword evidence="3" id="KW-1185">Reference proteome</keyword>
<dbReference type="OrthoDB" id="5631361at2"/>
<evidence type="ECO:0008006" key="4">
    <source>
        <dbReference type="Google" id="ProtNLM"/>
    </source>
</evidence>
<organism evidence="2 3">
    <name type="scientific">Legionella drancourtii LLAP12</name>
    <dbReference type="NCBI Taxonomy" id="658187"/>
    <lineage>
        <taxon>Bacteria</taxon>
        <taxon>Pseudomonadati</taxon>
        <taxon>Pseudomonadota</taxon>
        <taxon>Gammaproteobacteria</taxon>
        <taxon>Legionellales</taxon>
        <taxon>Legionellaceae</taxon>
        <taxon>Legionella</taxon>
    </lineage>
</organism>
<dbReference type="EMBL" id="JH413802">
    <property type="protein sequence ID" value="EHL32159.1"/>
    <property type="molecule type" value="Genomic_DNA"/>
</dbReference>
<keyword evidence="1" id="KW-0732">Signal</keyword>
<dbReference type="InParanoid" id="G9EKM6"/>
<dbReference type="Proteomes" id="UP000002770">
    <property type="component" value="Unassembled WGS sequence"/>
</dbReference>
<evidence type="ECO:0000313" key="3">
    <source>
        <dbReference type="Proteomes" id="UP000002770"/>
    </source>
</evidence>
<evidence type="ECO:0000313" key="2">
    <source>
        <dbReference type="EMBL" id="EHL32159.1"/>
    </source>
</evidence>
<dbReference type="eggNOG" id="ENOG5030JSE">
    <property type="taxonomic scope" value="Bacteria"/>
</dbReference>
<dbReference type="RefSeq" id="WP_006869723.1">
    <property type="nucleotide sequence ID" value="NZ_JH413802.1"/>
</dbReference>
<sequence length="578" mass="60786">MIHCLRNISVALFLIVCQCVFAGSGLLFNVSATGTPSNVNITLCLNGKAALSCQNYNVSALTLSILTTIPNRTYSFAGIKVNTPGYSPTGCSMNGNGYCLFSASNTNVATITVTAPPSPSTCQPSVIVFSPAVSRVSNSIGSTPNPIQQFTIHMSPCNSQGQPLIPSANNPIHVDVYGAPDGVISPTSTTSSTEDVTFTYSGQSFPNNISINAWISDSSNNGAALGVTQVLPQNIPPSCSYGSASYQVPLVSTLPNALDVMADVGYNENAAQNSLTSFTIDTGSLGVLVPSHELPHNGNVIGPGAPGVKYYDSSGNTYSGNYYLAPVRVKLASGVVMTQPIMVLGINNAYCSGPTTKSCYSNPPSPNLHYLGVGFNRNSTTAGDLFNSPTANAFLHITNTQNGTDLSPGYYLTPNDNSTTTGLTLGITSNTNYDVINLVSNPTVPGDFYPQAGCYSFPNSPSPNQFCGTALLDVGIDSMFIELPKDQWPAGTHNANNEVPLGVYMGILMGAVNTPSLEYSFNAVHGNPPSDSPTPTVVQWVNSATTGQIFVNTGRRPLYIYDYFYDGQCGQVGFKPLP</sequence>
<dbReference type="HOGENOM" id="CLU_475521_0_0_6"/>
<proteinExistence type="predicted"/>
<name>G9EKM6_9GAMM</name>